<evidence type="ECO:0000313" key="3">
    <source>
        <dbReference type="EMBL" id="KAK9902348.1"/>
    </source>
</evidence>
<evidence type="ECO:0000259" key="2">
    <source>
        <dbReference type="PROSITE" id="PS50006"/>
    </source>
</evidence>
<dbReference type="PANTHER" id="PTHR47458">
    <property type="entry name" value="SMAD/FHA DOMAIN-CONTAINING PROTEIN"/>
    <property type="match status" value="1"/>
</dbReference>
<dbReference type="InterPro" id="IPR000253">
    <property type="entry name" value="FHA_dom"/>
</dbReference>
<sequence length="242" mass="26907">MSDVGESEPTPLKPDGPVLSEESKSPMQFTTSAAAKIASQPLPNYDPSVWGVLTAISNKARKRPQGINMLLTSNEHRIGRCMDDKRFQIDSNAISANHCKIYRKKVDEDMKCASVFLKDTSTNGTFLNWEKLTKVGPEVEVRHGDIISLSAPPQHGAAFAFRKAEEFVGENKRLKGIGIGAPEGPISLDDFRSLQRSNTELRKQLESQVITIDKLRSENRLAVEHHENEKKELKESVAKTLP</sequence>
<accession>A0AAW1VGD3</accession>
<dbReference type="EMBL" id="JBEDUW010000259">
    <property type="protein sequence ID" value="KAK9902348.1"/>
    <property type="molecule type" value="Genomic_DNA"/>
</dbReference>
<dbReference type="Gene3D" id="2.60.200.20">
    <property type="match status" value="1"/>
</dbReference>
<name>A0AAW1VGD3_RUBAR</name>
<dbReference type="PROSITE" id="PS50006">
    <property type="entry name" value="FHA_DOMAIN"/>
    <property type="match status" value="1"/>
</dbReference>
<dbReference type="PANTHER" id="PTHR47458:SF1">
    <property type="entry name" value="SMAD_FHA DOMAIN-CONTAINING PROTEIN"/>
    <property type="match status" value="1"/>
</dbReference>
<comment type="caution">
    <text evidence="3">The sequence shown here is derived from an EMBL/GenBank/DDBJ whole genome shotgun (WGS) entry which is preliminary data.</text>
</comment>
<evidence type="ECO:0000256" key="1">
    <source>
        <dbReference type="SAM" id="MobiDB-lite"/>
    </source>
</evidence>
<dbReference type="SMART" id="SM00240">
    <property type="entry name" value="FHA"/>
    <property type="match status" value="1"/>
</dbReference>
<dbReference type="Pfam" id="PF00498">
    <property type="entry name" value="FHA"/>
    <property type="match status" value="1"/>
</dbReference>
<organism evidence="3 4">
    <name type="scientific">Rubus argutus</name>
    <name type="common">Southern blackberry</name>
    <dbReference type="NCBI Taxonomy" id="59490"/>
    <lineage>
        <taxon>Eukaryota</taxon>
        <taxon>Viridiplantae</taxon>
        <taxon>Streptophyta</taxon>
        <taxon>Embryophyta</taxon>
        <taxon>Tracheophyta</taxon>
        <taxon>Spermatophyta</taxon>
        <taxon>Magnoliopsida</taxon>
        <taxon>eudicotyledons</taxon>
        <taxon>Gunneridae</taxon>
        <taxon>Pentapetalae</taxon>
        <taxon>rosids</taxon>
        <taxon>fabids</taxon>
        <taxon>Rosales</taxon>
        <taxon>Rosaceae</taxon>
        <taxon>Rosoideae</taxon>
        <taxon>Rosoideae incertae sedis</taxon>
        <taxon>Rubus</taxon>
    </lineage>
</organism>
<gene>
    <name evidence="3" type="ORF">M0R45_001714</name>
</gene>
<feature type="region of interest" description="Disordered" evidence="1">
    <location>
        <begin position="1"/>
        <end position="27"/>
    </location>
</feature>
<dbReference type="SUPFAM" id="SSF49879">
    <property type="entry name" value="SMAD/FHA domain"/>
    <property type="match status" value="1"/>
</dbReference>
<dbReference type="InterPro" id="IPR008984">
    <property type="entry name" value="SMAD_FHA_dom_sf"/>
</dbReference>
<feature type="region of interest" description="Disordered" evidence="1">
    <location>
        <begin position="221"/>
        <end position="242"/>
    </location>
</feature>
<reference evidence="3 4" key="1">
    <citation type="journal article" date="2023" name="G3 (Bethesda)">
        <title>A chromosome-length genome assembly and annotation of blackberry (Rubus argutus, cv. 'Hillquist').</title>
        <authorList>
            <person name="Bruna T."/>
            <person name="Aryal R."/>
            <person name="Dudchenko O."/>
            <person name="Sargent D.J."/>
            <person name="Mead D."/>
            <person name="Buti M."/>
            <person name="Cavallini A."/>
            <person name="Hytonen T."/>
            <person name="Andres J."/>
            <person name="Pham M."/>
            <person name="Weisz D."/>
            <person name="Mascagni F."/>
            <person name="Usai G."/>
            <person name="Natali L."/>
            <person name="Bassil N."/>
            <person name="Fernandez G.E."/>
            <person name="Lomsadze A."/>
            <person name="Armour M."/>
            <person name="Olukolu B."/>
            <person name="Poorten T."/>
            <person name="Britton C."/>
            <person name="Davik J."/>
            <person name="Ashrafi H."/>
            <person name="Aiden E.L."/>
            <person name="Borodovsky M."/>
            <person name="Worthington M."/>
        </authorList>
    </citation>
    <scope>NUCLEOTIDE SEQUENCE [LARGE SCALE GENOMIC DNA]</scope>
    <source>
        <strain evidence="3">PI 553951</strain>
    </source>
</reference>
<proteinExistence type="predicted"/>
<dbReference type="AlphaFoldDB" id="A0AAW1VGD3"/>
<dbReference type="Proteomes" id="UP001457282">
    <property type="component" value="Unassembled WGS sequence"/>
</dbReference>
<feature type="domain" description="FHA" evidence="2">
    <location>
        <begin position="76"/>
        <end position="132"/>
    </location>
</feature>
<evidence type="ECO:0000313" key="4">
    <source>
        <dbReference type="Proteomes" id="UP001457282"/>
    </source>
</evidence>
<protein>
    <recommendedName>
        <fullName evidence="2">FHA domain-containing protein</fullName>
    </recommendedName>
</protein>
<keyword evidence="4" id="KW-1185">Reference proteome</keyword>